<dbReference type="PROSITE" id="PS50279">
    <property type="entry name" value="BPTI_KUNITZ_2"/>
    <property type="match status" value="1"/>
</dbReference>
<evidence type="ECO:0000313" key="3">
    <source>
        <dbReference type="EMBL" id="KAG5679086.1"/>
    </source>
</evidence>
<dbReference type="SMART" id="SM00131">
    <property type="entry name" value="KU"/>
    <property type="match status" value="1"/>
</dbReference>
<organism evidence="3 4">
    <name type="scientific">Polypedilum vanderplanki</name>
    <name type="common">Sleeping chironomid midge</name>
    <dbReference type="NCBI Taxonomy" id="319348"/>
    <lineage>
        <taxon>Eukaryota</taxon>
        <taxon>Metazoa</taxon>
        <taxon>Ecdysozoa</taxon>
        <taxon>Arthropoda</taxon>
        <taxon>Hexapoda</taxon>
        <taxon>Insecta</taxon>
        <taxon>Pterygota</taxon>
        <taxon>Neoptera</taxon>
        <taxon>Endopterygota</taxon>
        <taxon>Diptera</taxon>
        <taxon>Nematocera</taxon>
        <taxon>Chironomoidea</taxon>
        <taxon>Chironomidae</taxon>
        <taxon>Chironominae</taxon>
        <taxon>Polypedilum</taxon>
        <taxon>Polypedilum</taxon>
    </lineage>
</organism>
<accession>A0A9J6CBT9</accession>
<dbReference type="EMBL" id="JADBJN010000002">
    <property type="protein sequence ID" value="KAG5679086.1"/>
    <property type="molecule type" value="Genomic_DNA"/>
</dbReference>
<name>A0A9J6CBT9_POLVA</name>
<protein>
    <recommendedName>
        <fullName evidence="2">BPTI/Kunitz inhibitor domain-containing protein</fullName>
    </recommendedName>
</protein>
<sequence length="94" mass="10631">MNRYFVFSFIILLLTIVEIHCGSEEYQDCKLPPDSGYECPNGSSTDPSIQYYAHFPNGFCDELPYKGCGGNSNRFTDLTYCESYCAFQGAPRPE</sequence>
<comment type="caution">
    <text evidence="3">The sequence shown here is derived from an EMBL/GenBank/DDBJ whole genome shotgun (WGS) entry which is preliminary data.</text>
</comment>
<dbReference type="Proteomes" id="UP001107558">
    <property type="component" value="Chromosome 2"/>
</dbReference>
<reference evidence="3" key="1">
    <citation type="submission" date="2021-03" db="EMBL/GenBank/DDBJ databases">
        <title>Chromosome level genome of the anhydrobiotic midge Polypedilum vanderplanki.</title>
        <authorList>
            <person name="Yoshida Y."/>
            <person name="Kikawada T."/>
            <person name="Gusev O."/>
        </authorList>
    </citation>
    <scope>NUCLEOTIDE SEQUENCE</scope>
    <source>
        <strain evidence="3">NIAS01</strain>
        <tissue evidence="3">Whole body or cell culture</tissue>
    </source>
</reference>
<dbReference type="SUPFAM" id="SSF57362">
    <property type="entry name" value="BPTI-like"/>
    <property type="match status" value="1"/>
</dbReference>
<evidence type="ECO:0000313" key="4">
    <source>
        <dbReference type="Proteomes" id="UP001107558"/>
    </source>
</evidence>
<proteinExistence type="predicted"/>
<dbReference type="Gene3D" id="4.10.410.10">
    <property type="entry name" value="Pancreatic trypsin inhibitor Kunitz domain"/>
    <property type="match status" value="1"/>
</dbReference>
<dbReference type="CDD" id="cd00109">
    <property type="entry name" value="Kunitz-type"/>
    <property type="match status" value="1"/>
</dbReference>
<keyword evidence="1" id="KW-0732">Signal</keyword>
<gene>
    <name evidence="3" type="ORF">PVAND_008681</name>
</gene>
<dbReference type="Pfam" id="PF00014">
    <property type="entry name" value="Kunitz_BPTI"/>
    <property type="match status" value="1"/>
</dbReference>
<feature type="signal peptide" evidence="1">
    <location>
        <begin position="1"/>
        <end position="21"/>
    </location>
</feature>
<evidence type="ECO:0000256" key="1">
    <source>
        <dbReference type="SAM" id="SignalP"/>
    </source>
</evidence>
<evidence type="ECO:0000259" key="2">
    <source>
        <dbReference type="PROSITE" id="PS50279"/>
    </source>
</evidence>
<keyword evidence="4" id="KW-1185">Reference proteome</keyword>
<feature type="domain" description="BPTI/Kunitz inhibitor" evidence="2">
    <location>
        <begin position="29"/>
        <end position="85"/>
    </location>
</feature>
<dbReference type="AlphaFoldDB" id="A0A9J6CBT9"/>
<dbReference type="OrthoDB" id="4473401at2759"/>
<dbReference type="InterPro" id="IPR036880">
    <property type="entry name" value="Kunitz_BPTI_sf"/>
</dbReference>
<dbReference type="InterPro" id="IPR002223">
    <property type="entry name" value="Kunitz_BPTI"/>
</dbReference>
<dbReference type="GO" id="GO:0004867">
    <property type="term" value="F:serine-type endopeptidase inhibitor activity"/>
    <property type="evidence" value="ECO:0007669"/>
    <property type="project" value="InterPro"/>
</dbReference>
<feature type="chain" id="PRO_5039889175" description="BPTI/Kunitz inhibitor domain-containing protein" evidence="1">
    <location>
        <begin position="22"/>
        <end position="94"/>
    </location>
</feature>